<dbReference type="Pfam" id="PF12802">
    <property type="entry name" value="MarR_2"/>
    <property type="match status" value="1"/>
</dbReference>
<feature type="domain" description="HTH marR-type" evidence="1">
    <location>
        <begin position="33"/>
        <end position="136"/>
    </location>
</feature>
<keyword evidence="3" id="KW-1185">Reference proteome</keyword>
<name>A0ABM8XKQ3_9BURK</name>
<dbReference type="Gene3D" id="1.10.10.10">
    <property type="entry name" value="Winged helix-like DNA-binding domain superfamily/Winged helix DNA-binding domain"/>
    <property type="match status" value="1"/>
</dbReference>
<evidence type="ECO:0000259" key="1">
    <source>
        <dbReference type="SMART" id="SM00347"/>
    </source>
</evidence>
<dbReference type="InterPro" id="IPR036388">
    <property type="entry name" value="WH-like_DNA-bd_sf"/>
</dbReference>
<protein>
    <recommendedName>
        <fullName evidence="1">HTH marR-type domain-containing protein</fullName>
    </recommendedName>
</protein>
<reference evidence="2 3" key="1">
    <citation type="submission" date="2021-08" db="EMBL/GenBank/DDBJ databases">
        <authorList>
            <person name="Peeters C."/>
        </authorList>
    </citation>
    <scope>NUCLEOTIDE SEQUENCE [LARGE SCALE GENOMIC DNA]</scope>
    <source>
        <strain evidence="2 3">LMG 23994</strain>
    </source>
</reference>
<evidence type="ECO:0000313" key="3">
    <source>
        <dbReference type="Proteomes" id="UP000701702"/>
    </source>
</evidence>
<dbReference type="SUPFAM" id="SSF46785">
    <property type="entry name" value="Winged helix' DNA-binding domain"/>
    <property type="match status" value="1"/>
</dbReference>
<dbReference type="EMBL" id="CAJZAF010000028">
    <property type="protein sequence ID" value="CAG9180787.1"/>
    <property type="molecule type" value="Genomic_DNA"/>
</dbReference>
<comment type="caution">
    <text evidence="2">The sequence shown here is derived from an EMBL/GenBank/DDBJ whole genome shotgun (WGS) entry which is preliminary data.</text>
</comment>
<dbReference type="SMART" id="SM00347">
    <property type="entry name" value="HTH_MARR"/>
    <property type="match status" value="1"/>
</dbReference>
<dbReference type="RefSeq" id="WP_224006059.1">
    <property type="nucleotide sequence ID" value="NZ_CAJZAF010000028.1"/>
</dbReference>
<dbReference type="InterPro" id="IPR036390">
    <property type="entry name" value="WH_DNA-bd_sf"/>
</dbReference>
<proteinExistence type="predicted"/>
<sequence length="139" mass="15746">MRPPLQNDVTKQNIEALSEFRFQLRLFLRFSETAARAEEITPLQYLLLLHVKGFPGRDWATIGELAERLQAAPNSAVALVSRCEAAGLVTRLQSAVDHRHVEVHLAARGERCLMNLVALHKIELNALRSVFSVSKLWRH</sequence>
<dbReference type="Proteomes" id="UP000701702">
    <property type="component" value="Unassembled WGS sequence"/>
</dbReference>
<gene>
    <name evidence="2" type="ORF">LMG23994_04493</name>
</gene>
<organism evidence="2 3">
    <name type="scientific">Cupriavidus pinatubonensis</name>
    <dbReference type="NCBI Taxonomy" id="248026"/>
    <lineage>
        <taxon>Bacteria</taxon>
        <taxon>Pseudomonadati</taxon>
        <taxon>Pseudomonadota</taxon>
        <taxon>Betaproteobacteria</taxon>
        <taxon>Burkholderiales</taxon>
        <taxon>Burkholderiaceae</taxon>
        <taxon>Cupriavidus</taxon>
    </lineage>
</organism>
<accession>A0ABM8XKQ3</accession>
<dbReference type="InterPro" id="IPR000835">
    <property type="entry name" value="HTH_MarR-typ"/>
</dbReference>
<evidence type="ECO:0000313" key="2">
    <source>
        <dbReference type="EMBL" id="CAG9180787.1"/>
    </source>
</evidence>